<dbReference type="Pfam" id="PF00665">
    <property type="entry name" value="rve"/>
    <property type="match status" value="1"/>
</dbReference>
<reference evidence="3" key="1">
    <citation type="submission" date="2018-11" db="EMBL/GenBank/DDBJ databases">
        <title>Proposal to divide the Flavobacteriaceae and reorganize its genera based on Amino Acid Identity values calculated from whole genome sequences.</title>
        <authorList>
            <person name="Nicholson A.C."/>
            <person name="Gulvik C.A."/>
            <person name="Whitney A.M."/>
            <person name="Humrighouse B.W."/>
            <person name="Bell M."/>
            <person name="Holmes B."/>
            <person name="Steigerwalt A.B."/>
            <person name="Villarma A."/>
            <person name="Sheth M."/>
            <person name="Batra D."/>
            <person name="Pryor J."/>
            <person name="Bernardet J.-F."/>
            <person name="Hugo C."/>
            <person name="Kampfer P."/>
            <person name="Newman J.D."/>
            <person name="McQuiston J.R."/>
        </authorList>
    </citation>
    <scope>NUCLEOTIDE SEQUENCE [LARGE SCALE GENOMIC DNA]</scope>
    <source>
        <strain evidence="3">H4753</strain>
    </source>
</reference>
<dbReference type="Gene3D" id="3.30.420.10">
    <property type="entry name" value="Ribonuclease H-like superfamily/Ribonuclease H"/>
    <property type="match status" value="1"/>
</dbReference>
<dbReference type="InterPro" id="IPR048020">
    <property type="entry name" value="Transpos_IS3"/>
</dbReference>
<protein>
    <submittedName>
        <fullName evidence="2">IS3 family transposase</fullName>
    </submittedName>
</protein>
<name>A0A3G8WY23_9FLAO</name>
<dbReference type="InterPro" id="IPR012337">
    <property type="entry name" value="RNaseH-like_sf"/>
</dbReference>
<dbReference type="GO" id="GO:0003676">
    <property type="term" value="F:nucleic acid binding"/>
    <property type="evidence" value="ECO:0007669"/>
    <property type="project" value="InterPro"/>
</dbReference>
<dbReference type="SUPFAM" id="SSF53098">
    <property type="entry name" value="Ribonuclease H-like"/>
    <property type="match status" value="1"/>
</dbReference>
<dbReference type="AlphaFoldDB" id="A0A3G8WY23"/>
<dbReference type="PROSITE" id="PS50994">
    <property type="entry name" value="INTEGRASE"/>
    <property type="match status" value="1"/>
</dbReference>
<accession>A0A3G8WY23</accession>
<dbReference type="EMBL" id="CP034171">
    <property type="protein sequence ID" value="AZI20666.1"/>
    <property type="molecule type" value="Genomic_DNA"/>
</dbReference>
<gene>
    <name evidence="2" type="ORF">EIH08_08045</name>
</gene>
<dbReference type="GO" id="GO:0015074">
    <property type="term" value="P:DNA integration"/>
    <property type="evidence" value="ECO:0007669"/>
    <property type="project" value="InterPro"/>
</dbReference>
<organism evidence="2 3">
    <name type="scientific">Chryseobacterium taklimakanense</name>
    <dbReference type="NCBI Taxonomy" id="536441"/>
    <lineage>
        <taxon>Bacteria</taxon>
        <taxon>Pseudomonadati</taxon>
        <taxon>Bacteroidota</taxon>
        <taxon>Flavobacteriia</taxon>
        <taxon>Flavobacteriales</taxon>
        <taxon>Weeksellaceae</taxon>
        <taxon>Chryseobacterium group</taxon>
        <taxon>Chryseobacterium</taxon>
    </lineage>
</organism>
<dbReference type="PANTHER" id="PTHR46889">
    <property type="entry name" value="TRANSPOSASE INSF FOR INSERTION SEQUENCE IS3B-RELATED"/>
    <property type="match status" value="1"/>
</dbReference>
<evidence type="ECO:0000313" key="2">
    <source>
        <dbReference type="EMBL" id="AZI20666.1"/>
    </source>
</evidence>
<evidence type="ECO:0000259" key="1">
    <source>
        <dbReference type="PROSITE" id="PS50994"/>
    </source>
</evidence>
<feature type="domain" description="Integrase catalytic" evidence="1">
    <location>
        <begin position="115"/>
        <end position="274"/>
    </location>
</feature>
<dbReference type="InterPro" id="IPR001584">
    <property type="entry name" value="Integrase_cat-core"/>
</dbReference>
<dbReference type="NCBIfam" id="NF033516">
    <property type="entry name" value="transpos_IS3"/>
    <property type="match status" value="1"/>
</dbReference>
<dbReference type="Pfam" id="PF13276">
    <property type="entry name" value="HTH_21"/>
    <property type="match status" value="1"/>
</dbReference>
<sequence length="281" mass="33257">MRERQEMIDKKHRVSLLKQCDLLCINRSNLYYNPQKQSDTNLSLMTEIDKIHLKYPSFGIRRITQELREMGFAVNRKRVRRLMQIMGIATIYPKRNLSKLGRASYIRPYLLRGLKIESPNQVWQIDISYIPMERGFMYLTAIIDVYSRYIVGWQLSNTLDMETQTLAMNEAIKKYGRPEIINSDQGSQYTSNHWIECMENHGIKISMDGKGRATDNIYIERFFRTIKYDYIYLNPVESGWELYEGIRDFIEGYNQRSHQGIENKNPGDLFKFETTNQLKSA</sequence>
<dbReference type="Proteomes" id="UP000282297">
    <property type="component" value="Chromosome"/>
</dbReference>
<dbReference type="InterPro" id="IPR050900">
    <property type="entry name" value="Transposase_IS3/IS150/IS904"/>
</dbReference>
<dbReference type="InterPro" id="IPR025948">
    <property type="entry name" value="HTH-like_dom"/>
</dbReference>
<dbReference type="PANTHER" id="PTHR46889:SF7">
    <property type="entry name" value="TRANSPOSASE FOR INSERTION SEQUENCE ELEMENT IS904"/>
    <property type="match status" value="1"/>
</dbReference>
<evidence type="ECO:0000313" key="3">
    <source>
        <dbReference type="Proteomes" id="UP000282297"/>
    </source>
</evidence>
<proteinExistence type="predicted"/>
<dbReference type="InterPro" id="IPR036397">
    <property type="entry name" value="RNaseH_sf"/>
</dbReference>